<gene>
    <name evidence="2" type="ORF">SAMN00120144_4174</name>
</gene>
<keyword evidence="3" id="KW-1185">Reference proteome</keyword>
<dbReference type="STRING" id="645990.SAMN00120144_4174"/>
<dbReference type="Proteomes" id="UP000192266">
    <property type="component" value="Unassembled WGS sequence"/>
</dbReference>
<dbReference type="AlphaFoldDB" id="A0A1W1VGP0"/>
<name>A0A1W1VGP0_9BACT</name>
<protein>
    <submittedName>
        <fullName evidence="2">Uncharacterized protein</fullName>
    </submittedName>
</protein>
<feature type="region of interest" description="Disordered" evidence="1">
    <location>
        <begin position="26"/>
        <end position="46"/>
    </location>
</feature>
<accession>A0A1W1VGP0</accession>
<evidence type="ECO:0000313" key="2">
    <source>
        <dbReference type="EMBL" id="SMB92518.1"/>
    </source>
</evidence>
<organism evidence="2 3">
    <name type="scientific">Hymenobacter roseosalivarius DSM 11622</name>
    <dbReference type="NCBI Taxonomy" id="645990"/>
    <lineage>
        <taxon>Bacteria</taxon>
        <taxon>Pseudomonadati</taxon>
        <taxon>Bacteroidota</taxon>
        <taxon>Cytophagia</taxon>
        <taxon>Cytophagales</taxon>
        <taxon>Hymenobacteraceae</taxon>
        <taxon>Hymenobacter</taxon>
    </lineage>
</organism>
<evidence type="ECO:0000313" key="3">
    <source>
        <dbReference type="Proteomes" id="UP000192266"/>
    </source>
</evidence>
<proteinExistence type="predicted"/>
<reference evidence="2 3" key="1">
    <citation type="submission" date="2017-04" db="EMBL/GenBank/DDBJ databases">
        <authorList>
            <person name="Afonso C.L."/>
            <person name="Miller P.J."/>
            <person name="Scott M.A."/>
            <person name="Spackman E."/>
            <person name="Goraichik I."/>
            <person name="Dimitrov K.M."/>
            <person name="Suarez D.L."/>
            <person name="Swayne D.E."/>
        </authorList>
    </citation>
    <scope>NUCLEOTIDE SEQUENCE [LARGE SCALE GENOMIC DNA]</scope>
    <source>
        <strain evidence="2 3">DSM 11622</strain>
    </source>
</reference>
<sequence>MDRLQQVLNRQGHEYQALRQRLDAAQQTALASQRDRIRRSPCQPVE</sequence>
<dbReference type="EMBL" id="FWWW01000059">
    <property type="protein sequence ID" value="SMB92518.1"/>
    <property type="molecule type" value="Genomic_DNA"/>
</dbReference>
<evidence type="ECO:0000256" key="1">
    <source>
        <dbReference type="SAM" id="MobiDB-lite"/>
    </source>
</evidence>